<evidence type="ECO:0000256" key="5">
    <source>
        <dbReference type="ARBA" id="ARBA00022692"/>
    </source>
</evidence>
<gene>
    <name evidence="9" type="ORF">AAY24_05855</name>
</gene>
<dbReference type="PATRIC" id="fig|1543721.4.peg.1212"/>
<keyword evidence="7 8" id="KW-0472">Membrane</keyword>
<dbReference type="InterPro" id="IPR002781">
    <property type="entry name" value="TM_pro_TauE-like"/>
</dbReference>
<dbReference type="InterPro" id="IPR052017">
    <property type="entry name" value="TSUP"/>
</dbReference>
<evidence type="ECO:0000313" key="9">
    <source>
        <dbReference type="EMBL" id="AKH22079.1"/>
    </source>
</evidence>
<dbReference type="Proteomes" id="UP000034410">
    <property type="component" value="Chromosome"/>
</dbReference>
<comment type="subcellular location">
    <subcellularLocation>
        <location evidence="1 8">Cell membrane</location>
        <topology evidence="1 8">Multi-pass membrane protein</topology>
    </subcellularLocation>
</comment>
<evidence type="ECO:0000313" key="10">
    <source>
        <dbReference type="Proteomes" id="UP000034410"/>
    </source>
</evidence>
<evidence type="ECO:0000256" key="6">
    <source>
        <dbReference type="ARBA" id="ARBA00022989"/>
    </source>
</evidence>
<feature type="transmembrane region" description="Helical" evidence="8">
    <location>
        <begin position="101"/>
        <end position="120"/>
    </location>
</feature>
<feature type="transmembrane region" description="Helical" evidence="8">
    <location>
        <begin position="157"/>
        <end position="176"/>
    </location>
</feature>
<reference evidence="9 10" key="1">
    <citation type="journal article" date="2015" name="Genome Announc.">
        <title>Complete Genome Sequence of Sedimenticola thiotaurini Strain SIP-G1, a Polyphosphate- and Polyhydroxyalkanoate-Accumulating Sulfur-Oxidizing Gammaproteobacterium Isolated from Salt Marsh Sediments.</title>
        <authorList>
            <person name="Flood B.E."/>
            <person name="Jones D.S."/>
            <person name="Bailey J.V."/>
        </authorList>
    </citation>
    <scope>NUCLEOTIDE SEQUENCE [LARGE SCALE GENOMIC DNA]</scope>
    <source>
        <strain evidence="9 10">SIP-G1</strain>
    </source>
</reference>
<evidence type="ECO:0000256" key="2">
    <source>
        <dbReference type="ARBA" id="ARBA00009142"/>
    </source>
</evidence>
<sequence length="263" mass="27827">MELSAELLILLFVTGLLAGMVDAIAGGGGLIALPALLATGMPPTQALATNKLQGSFGTFSSSLYFIRNDLIKLGELKLMIACTFVGAVAGTLVVQRISTQFLAGIIPLLLIGMALYFLLSPTISDEHRNARITPWLFSLTVGFGVGFYDGFFGPGAGSFFAIGFVGLLGFGLTRATAHTKVLNLTSNLASLSFFILSGHVVWSIGLIMGVGQLIGARFGARLVLKRGVRLIRPMIVLVCILISAKLLLENYPALLAWSGLTQH</sequence>
<evidence type="ECO:0000256" key="3">
    <source>
        <dbReference type="ARBA" id="ARBA00022448"/>
    </source>
</evidence>
<feature type="transmembrane region" description="Helical" evidence="8">
    <location>
        <begin position="230"/>
        <end position="248"/>
    </location>
</feature>
<dbReference type="GO" id="GO:0005886">
    <property type="term" value="C:plasma membrane"/>
    <property type="evidence" value="ECO:0007669"/>
    <property type="project" value="UniProtKB-SubCell"/>
</dbReference>
<organism evidence="9 10">
    <name type="scientific">Sedimenticola thiotaurini</name>
    <dbReference type="NCBI Taxonomy" id="1543721"/>
    <lineage>
        <taxon>Bacteria</taxon>
        <taxon>Pseudomonadati</taxon>
        <taxon>Pseudomonadota</taxon>
        <taxon>Gammaproteobacteria</taxon>
        <taxon>Chromatiales</taxon>
        <taxon>Sedimenticolaceae</taxon>
        <taxon>Sedimenticola</taxon>
    </lineage>
</organism>
<keyword evidence="5 8" id="KW-0812">Transmembrane</keyword>
<evidence type="ECO:0000256" key="4">
    <source>
        <dbReference type="ARBA" id="ARBA00022475"/>
    </source>
</evidence>
<evidence type="ECO:0000256" key="7">
    <source>
        <dbReference type="ARBA" id="ARBA00023136"/>
    </source>
</evidence>
<name>A0A0F7K3J7_9GAMM</name>
<protein>
    <recommendedName>
        <fullName evidence="8">Probable membrane transporter protein</fullName>
    </recommendedName>
</protein>
<evidence type="ECO:0000256" key="8">
    <source>
        <dbReference type="RuleBase" id="RU363041"/>
    </source>
</evidence>
<proteinExistence type="inferred from homology"/>
<keyword evidence="4 8" id="KW-1003">Cell membrane</keyword>
<accession>A0A0F7K3J7</accession>
<keyword evidence="6 8" id="KW-1133">Transmembrane helix</keyword>
<dbReference type="KEGG" id="seds:AAY24_05855"/>
<evidence type="ECO:0000256" key="1">
    <source>
        <dbReference type="ARBA" id="ARBA00004651"/>
    </source>
</evidence>
<feature type="transmembrane region" description="Helical" evidence="8">
    <location>
        <begin position="188"/>
        <end position="210"/>
    </location>
</feature>
<dbReference type="EMBL" id="CP011412">
    <property type="protein sequence ID" value="AKH22079.1"/>
    <property type="molecule type" value="Genomic_DNA"/>
</dbReference>
<keyword evidence="3" id="KW-0813">Transport</keyword>
<keyword evidence="10" id="KW-1185">Reference proteome</keyword>
<dbReference type="Pfam" id="PF01925">
    <property type="entry name" value="TauE"/>
    <property type="match status" value="1"/>
</dbReference>
<dbReference type="PANTHER" id="PTHR30269">
    <property type="entry name" value="TRANSMEMBRANE PROTEIN YFCA"/>
    <property type="match status" value="1"/>
</dbReference>
<comment type="similarity">
    <text evidence="2 8">Belongs to the 4-toluene sulfonate uptake permease (TSUP) (TC 2.A.102) family.</text>
</comment>
<dbReference type="AlphaFoldDB" id="A0A0F7K3J7"/>
<dbReference type="OrthoDB" id="554695at2"/>
<feature type="transmembrane region" description="Helical" evidence="8">
    <location>
        <begin position="78"/>
        <end position="95"/>
    </location>
</feature>
<dbReference type="PANTHER" id="PTHR30269:SF0">
    <property type="entry name" value="MEMBRANE TRANSPORTER PROTEIN YFCA-RELATED"/>
    <property type="match status" value="1"/>
</dbReference>